<gene>
    <name evidence="10" type="ORF">MTCD1_02746</name>
</gene>
<sequence>MTEFTPLTALFGGALIGVSALLLLIFNGRIAGISGILHSAIQATDNDRLWRWLFLLGLMLGVYFAMAPATPLPTDIEASWPLIIIAGLLVGFGSKMGNGCTSGHAICGLGRLSPRAIVATIIFMITAGLTVFITRHIIGA</sequence>
<keyword evidence="3" id="KW-1003">Cell membrane</keyword>
<reference evidence="10 11" key="1">
    <citation type="submission" date="2017-06" db="EMBL/GenBank/DDBJ databases">
        <title>Whole Genome Sequences of Colwellia marinimaniae MTCD1.</title>
        <authorList>
            <person name="Kusumoto H."/>
            <person name="Inoue M."/>
            <person name="Tanikawa K."/>
            <person name="Maeji H."/>
            <person name="Cameron J.H."/>
            <person name="Bartlett D.H."/>
        </authorList>
    </citation>
    <scope>NUCLEOTIDE SEQUENCE [LARGE SCALE GENOMIC DNA]</scope>
    <source>
        <strain evidence="10 11">MTCD1</strain>
    </source>
</reference>
<evidence type="ECO:0000256" key="4">
    <source>
        <dbReference type="ARBA" id="ARBA00022519"/>
    </source>
</evidence>
<evidence type="ECO:0000256" key="1">
    <source>
        <dbReference type="ARBA" id="ARBA00004429"/>
    </source>
</evidence>
<dbReference type="Pfam" id="PF04143">
    <property type="entry name" value="Sulf_transp"/>
    <property type="match status" value="1"/>
</dbReference>
<evidence type="ECO:0000256" key="8">
    <source>
        <dbReference type="ARBA" id="ARBA00035655"/>
    </source>
</evidence>
<keyword evidence="6 9" id="KW-1133">Transmembrane helix</keyword>
<dbReference type="PANTHER" id="PTHR30574:SF1">
    <property type="entry name" value="SULPHUR TRANSPORT DOMAIN-CONTAINING PROTEIN"/>
    <property type="match status" value="1"/>
</dbReference>
<comment type="subcellular location">
    <subcellularLocation>
        <location evidence="1">Cell inner membrane</location>
        <topology evidence="1">Multi-pass membrane protein</topology>
    </subcellularLocation>
</comment>
<dbReference type="RefSeq" id="WP_057181422.1">
    <property type="nucleotide sequence ID" value="NZ_BDQM01000025.1"/>
</dbReference>
<keyword evidence="7 9" id="KW-0472">Membrane</keyword>
<dbReference type="Proteomes" id="UP000197068">
    <property type="component" value="Unassembled WGS sequence"/>
</dbReference>
<dbReference type="EMBL" id="BDQM01000025">
    <property type="protein sequence ID" value="GAW97120.1"/>
    <property type="molecule type" value="Genomic_DNA"/>
</dbReference>
<feature type="transmembrane region" description="Helical" evidence="9">
    <location>
        <begin position="6"/>
        <end position="28"/>
    </location>
</feature>
<evidence type="ECO:0000256" key="2">
    <source>
        <dbReference type="ARBA" id="ARBA00022448"/>
    </source>
</evidence>
<keyword evidence="11" id="KW-1185">Reference proteome</keyword>
<evidence type="ECO:0000256" key="9">
    <source>
        <dbReference type="SAM" id="Phobius"/>
    </source>
</evidence>
<feature type="transmembrane region" description="Helical" evidence="9">
    <location>
        <begin position="49"/>
        <end position="66"/>
    </location>
</feature>
<keyword evidence="5 9" id="KW-0812">Transmembrane</keyword>
<dbReference type="PANTHER" id="PTHR30574">
    <property type="entry name" value="INNER MEMBRANE PROTEIN YEDE"/>
    <property type="match status" value="1"/>
</dbReference>
<name>A0ABQ0MXP5_9GAMM</name>
<evidence type="ECO:0000256" key="6">
    <source>
        <dbReference type="ARBA" id="ARBA00022989"/>
    </source>
</evidence>
<evidence type="ECO:0000313" key="11">
    <source>
        <dbReference type="Proteomes" id="UP000197068"/>
    </source>
</evidence>
<organism evidence="10 11">
    <name type="scientific">Colwellia marinimaniae</name>
    <dbReference type="NCBI Taxonomy" id="1513592"/>
    <lineage>
        <taxon>Bacteria</taxon>
        <taxon>Pseudomonadati</taxon>
        <taxon>Pseudomonadota</taxon>
        <taxon>Gammaproteobacteria</taxon>
        <taxon>Alteromonadales</taxon>
        <taxon>Colwelliaceae</taxon>
        <taxon>Colwellia</taxon>
    </lineage>
</organism>
<evidence type="ECO:0000256" key="5">
    <source>
        <dbReference type="ARBA" id="ARBA00022692"/>
    </source>
</evidence>
<proteinExistence type="inferred from homology"/>
<keyword evidence="4" id="KW-0997">Cell inner membrane</keyword>
<evidence type="ECO:0000256" key="3">
    <source>
        <dbReference type="ARBA" id="ARBA00022475"/>
    </source>
</evidence>
<feature type="transmembrane region" description="Helical" evidence="9">
    <location>
        <begin position="78"/>
        <end position="96"/>
    </location>
</feature>
<keyword evidence="2" id="KW-0813">Transport</keyword>
<protein>
    <submittedName>
        <fullName evidence="10">Membrane protein</fullName>
    </submittedName>
</protein>
<comment type="caution">
    <text evidence="10">The sequence shown here is derived from an EMBL/GenBank/DDBJ whole genome shotgun (WGS) entry which is preliminary data.</text>
</comment>
<dbReference type="InterPro" id="IPR007272">
    <property type="entry name" value="Sulf_transp_TsuA/YedE"/>
</dbReference>
<accession>A0ABQ0MXP5</accession>
<comment type="similarity">
    <text evidence="8">Belongs to the TsuA/YedE (TC 9.B.102) family.</text>
</comment>
<evidence type="ECO:0000256" key="7">
    <source>
        <dbReference type="ARBA" id="ARBA00023136"/>
    </source>
</evidence>
<feature type="transmembrane region" description="Helical" evidence="9">
    <location>
        <begin position="116"/>
        <end position="138"/>
    </location>
</feature>
<evidence type="ECO:0000313" key="10">
    <source>
        <dbReference type="EMBL" id="GAW97120.1"/>
    </source>
</evidence>